<protein>
    <submittedName>
        <fullName evidence="1">Uncharacterized protein</fullName>
    </submittedName>
</protein>
<accession>A0A0A8ZDI5</accession>
<dbReference type="EMBL" id="GBRH01261019">
    <property type="protein sequence ID" value="JAD36876.1"/>
    <property type="molecule type" value="Transcribed_RNA"/>
</dbReference>
<sequence length="35" mass="4340">MLRTCDYCARRSSRGKQIHFTRKKIVCFFRLYFAH</sequence>
<evidence type="ECO:0000313" key="1">
    <source>
        <dbReference type="EMBL" id="JAD36876.1"/>
    </source>
</evidence>
<dbReference type="AlphaFoldDB" id="A0A0A8ZDI5"/>
<reference evidence="1" key="2">
    <citation type="journal article" date="2015" name="Data Brief">
        <title>Shoot transcriptome of the giant reed, Arundo donax.</title>
        <authorList>
            <person name="Barrero R.A."/>
            <person name="Guerrero F.D."/>
            <person name="Moolhuijzen P."/>
            <person name="Goolsby J.A."/>
            <person name="Tidwell J."/>
            <person name="Bellgard S.E."/>
            <person name="Bellgard M.I."/>
        </authorList>
    </citation>
    <scope>NUCLEOTIDE SEQUENCE</scope>
    <source>
        <tissue evidence="1">Shoot tissue taken approximately 20 cm above the soil surface</tissue>
    </source>
</reference>
<organism evidence="1">
    <name type="scientific">Arundo donax</name>
    <name type="common">Giant reed</name>
    <name type="synonym">Donax arundinaceus</name>
    <dbReference type="NCBI Taxonomy" id="35708"/>
    <lineage>
        <taxon>Eukaryota</taxon>
        <taxon>Viridiplantae</taxon>
        <taxon>Streptophyta</taxon>
        <taxon>Embryophyta</taxon>
        <taxon>Tracheophyta</taxon>
        <taxon>Spermatophyta</taxon>
        <taxon>Magnoliopsida</taxon>
        <taxon>Liliopsida</taxon>
        <taxon>Poales</taxon>
        <taxon>Poaceae</taxon>
        <taxon>PACMAD clade</taxon>
        <taxon>Arundinoideae</taxon>
        <taxon>Arundineae</taxon>
        <taxon>Arundo</taxon>
    </lineage>
</organism>
<name>A0A0A8ZDI5_ARUDO</name>
<proteinExistence type="predicted"/>
<reference evidence="1" key="1">
    <citation type="submission" date="2014-09" db="EMBL/GenBank/DDBJ databases">
        <authorList>
            <person name="Magalhaes I.L.F."/>
            <person name="Oliveira U."/>
            <person name="Santos F.R."/>
            <person name="Vidigal T.H.D.A."/>
            <person name="Brescovit A.D."/>
            <person name="Santos A.J."/>
        </authorList>
    </citation>
    <scope>NUCLEOTIDE SEQUENCE</scope>
    <source>
        <tissue evidence="1">Shoot tissue taken approximately 20 cm above the soil surface</tissue>
    </source>
</reference>